<dbReference type="EMBL" id="OZ034818">
    <property type="protein sequence ID" value="CAL1391031.1"/>
    <property type="molecule type" value="Genomic_DNA"/>
</dbReference>
<proteinExistence type="predicted"/>
<evidence type="ECO:0000313" key="2">
    <source>
        <dbReference type="EMBL" id="CAL1391031.1"/>
    </source>
</evidence>
<evidence type="ECO:0000256" key="1">
    <source>
        <dbReference type="SAM" id="MobiDB-lite"/>
    </source>
</evidence>
<dbReference type="AlphaFoldDB" id="A0AAV2EYH5"/>
<organism evidence="2 3">
    <name type="scientific">Linum trigynum</name>
    <dbReference type="NCBI Taxonomy" id="586398"/>
    <lineage>
        <taxon>Eukaryota</taxon>
        <taxon>Viridiplantae</taxon>
        <taxon>Streptophyta</taxon>
        <taxon>Embryophyta</taxon>
        <taxon>Tracheophyta</taxon>
        <taxon>Spermatophyta</taxon>
        <taxon>Magnoliopsida</taxon>
        <taxon>eudicotyledons</taxon>
        <taxon>Gunneridae</taxon>
        <taxon>Pentapetalae</taxon>
        <taxon>rosids</taxon>
        <taxon>fabids</taxon>
        <taxon>Malpighiales</taxon>
        <taxon>Linaceae</taxon>
        <taxon>Linum</taxon>
    </lineage>
</organism>
<reference evidence="2 3" key="1">
    <citation type="submission" date="2024-04" db="EMBL/GenBank/DDBJ databases">
        <authorList>
            <person name="Fracassetti M."/>
        </authorList>
    </citation>
    <scope>NUCLEOTIDE SEQUENCE [LARGE SCALE GENOMIC DNA]</scope>
</reference>
<accession>A0AAV2EYH5</accession>
<sequence>MSFLQRRPSTVKPPAREEKTPYPNELGKRNSSVADVFVTNNPRQLTGKVQIYTPVAASPQVLTPRGGSWKERENWWSCWLQQLAVTDLKQGKREFETMGSWRLGF</sequence>
<dbReference type="Proteomes" id="UP001497516">
    <property type="component" value="Chromosome 5"/>
</dbReference>
<gene>
    <name evidence="2" type="ORF">LTRI10_LOCUS31780</name>
</gene>
<keyword evidence="3" id="KW-1185">Reference proteome</keyword>
<protein>
    <submittedName>
        <fullName evidence="2">Uncharacterized protein</fullName>
    </submittedName>
</protein>
<feature type="region of interest" description="Disordered" evidence="1">
    <location>
        <begin position="1"/>
        <end position="28"/>
    </location>
</feature>
<evidence type="ECO:0000313" key="3">
    <source>
        <dbReference type="Proteomes" id="UP001497516"/>
    </source>
</evidence>
<name>A0AAV2EYH5_9ROSI</name>